<dbReference type="RefSeq" id="WP_341370894.1">
    <property type="nucleotide sequence ID" value="NZ_JBBPCO010000007.1"/>
</dbReference>
<keyword evidence="3" id="KW-1185">Reference proteome</keyword>
<dbReference type="InterPro" id="IPR027396">
    <property type="entry name" value="DsrEFH-like"/>
</dbReference>
<feature type="signal peptide" evidence="1">
    <location>
        <begin position="1"/>
        <end position="26"/>
    </location>
</feature>
<evidence type="ECO:0000313" key="2">
    <source>
        <dbReference type="EMBL" id="MEK8089837.1"/>
    </source>
</evidence>
<dbReference type="InterPro" id="IPR003787">
    <property type="entry name" value="Sulphur_relay_DsrE/F-like"/>
</dbReference>
<protein>
    <submittedName>
        <fullName evidence="2">DsrE family protein</fullName>
    </submittedName>
</protein>
<name>A0ABU9D8I8_9PROT</name>
<dbReference type="SUPFAM" id="SSF75169">
    <property type="entry name" value="DsrEFH-like"/>
    <property type="match status" value="1"/>
</dbReference>
<dbReference type="Gene3D" id="3.40.1260.10">
    <property type="entry name" value="DsrEFH-like"/>
    <property type="match status" value="1"/>
</dbReference>
<evidence type="ECO:0000256" key="1">
    <source>
        <dbReference type="SAM" id="SignalP"/>
    </source>
</evidence>
<keyword evidence="1" id="KW-0732">Signal</keyword>
<dbReference type="EMBL" id="JBBPCO010000007">
    <property type="protein sequence ID" value="MEK8089837.1"/>
    <property type="molecule type" value="Genomic_DNA"/>
</dbReference>
<organism evidence="2 3">
    <name type="scientific">Thermithiobacillus plumbiphilus</name>
    <dbReference type="NCBI Taxonomy" id="1729899"/>
    <lineage>
        <taxon>Bacteria</taxon>
        <taxon>Pseudomonadati</taxon>
        <taxon>Pseudomonadota</taxon>
        <taxon>Acidithiobacillia</taxon>
        <taxon>Acidithiobacillales</taxon>
        <taxon>Thermithiobacillaceae</taxon>
        <taxon>Thermithiobacillus</taxon>
    </lineage>
</organism>
<dbReference type="Proteomes" id="UP001446205">
    <property type="component" value="Unassembled WGS sequence"/>
</dbReference>
<evidence type="ECO:0000313" key="3">
    <source>
        <dbReference type="Proteomes" id="UP001446205"/>
    </source>
</evidence>
<dbReference type="PANTHER" id="PTHR37691">
    <property type="entry name" value="BLR3518 PROTEIN"/>
    <property type="match status" value="1"/>
</dbReference>
<reference evidence="2 3" key="1">
    <citation type="submission" date="2024-04" db="EMBL/GenBank/DDBJ databases">
        <authorList>
            <person name="Abashina T."/>
            <person name="Shaikin A."/>
        </authorList>
    </citation>
    <scope>NUCLEOTIDE SEQUENCE [LARGE SCALE GENOMIC DNA]</scope>
    <source>
        <strain evidence="2 3">AAFK</strain>
    </source>
</reference>
<comment type="caution">
    <text evidence="2">The sequence shown here is derived from an EMBL/GenBank/DDBJ whole genome shotgun (WGS) entry which is preliminary data.</text>
</comment>
<accession>A0ABU9D8I8</accession>
<dbReference type="PROSITE" id="PS51257">
    <property type="entry name" value="PROKAR_LIPOPROTEIN"/>
    <property type="match status" value="1"/>
</dbReference>
<dbReference type="Pfam" id="PF02635">
    <property type="entry name" value="DsrE"/>
    <property type="match status" value="1"/>
</dbReference>
<gene>
    <name evidence="2" type="ORF">WOB96_08645</name>
</gene>
<dbReference type="PANTHER" id="PTHR37691:SF1">
    <property type="entry name" value="BLR3518 PROTEIN"/>
    <property type="match status" value="1"/>
</dbReference>
<proteinExistence type="predicted"/>
<feature type="chain" id="PRO_5046317076" evidence="1">
    <location>
        <begin position="27"/>
        <end position="162"/>
    </location>
</feature>
<sequence length="162" mass="17318">MKPSFLSGAMAALACAGLLLTGPVQAATEAPAETSDQGINSMPPDDSLATYKTVIQASDGSAEKQTLILNNVANLLKYFGPDMVAIDVVAYGPGLRLFFKDNVNAQRIQDLAAQGINFLACENTMKAMNKVKADLNPAVKTTPAGIVYILKREKQGWLYIRP</sequence>